<evidence type="ECO:0000259" key="8">
    <source>
        <dbReference type="Pfam" id="PF23271"/>
    </source>
</evidence>
<evidence type="ECO:0000256" key="4">
    <source>
        <dbReference type="ARBA" id="ARBA00022737"/>
    </source>
</evidence>
<evidence type="ECO:0000256" key="2">
    <source>
        <dbReference type="ARBA" id="ARBA00022448"/>
    </source>
</evidence>
<dbReference type="EMBL" id="LSRX01000562">
    <property type="protein sequence ID" value="OLP94003.1"/>
    <property type="molecule type" value="Genomic_DNA"/>
</dbReference>
<dbReference type="GO" id="GO:0031267">
    <property type="term" value="F:small GTPase binding"/>
    <property type="evidence" value="ECO:0007669"/>
    <property type="project" value="InterPro"/>
</dbReference>
<dbReference type="GO" id="GO:0006606">
    <property type="term" value="P:protein import into nucleus"/>
    <property type="evidence" value="ECO:0007669"/>
    <property type="project" value="InterPro"/>
</dbReference>
<keyword evidence="2" id="KW-0813">Transport</keyword>
<evidence type="ECO:0000256" key="1">
    <source>
        <dbReference type="ARBA" id="ARBA00004496"/>
    </source>
</evidence>
<comment type="subcellular location">
    <subcellularLocation>
        <location evidence="1">Cytoplasm</location>
    </subcellularLocation>
</comment>
<reference evidence="9 10" key="1">
    <citation type="submission" date="2016-02" db="EMBL/GenBank/DDBJ databases">
        <title>Genome analysis of coral dinoflagellate symbionts highlights evolutionary adaptations to a symbiotic lifestyle.</title>
        <authorList>
            <person name="Aranda M."/>
            <person name="Li Y."/>
            <person name="Liew Y.J."/>
            <person name="Baumgarten S."/>
            <person name="Simakov O."/>
            <person name="Wilson M."/>
            <person name="Piel J."/>
            <person name="Ashoor H."/>
            <person name="Bougouffa S."/>
            <person name="Bajic V.B."/>
            <person name="Ryu T."/>
            <person name="Ravasi T."/>
            <person name="Bayer T."/>
            <person name="Micklem G."/>
            <person name="Kim H."/>
            <person name="Bhak J."/>
            <person name="Lajeunesse T.C."/>
            <person name="Voolstra C.R."/>
        </authorList>
    </citation>
    <scope>NUCLEOTIDE SEQUENCE [LARGE SCALE GENOMIC DNA]</scope>
    <source>
        <strain evidence="9 10">CCMP2467</strain>
    </source>
</reference>
<evidence type="ECO:0000313" key="10">
    <source>
        <dbReference type="Proteomes" id="UP000186817"/>
    </source>
</evidence>
<keyword evidence="3" id="KW-0963">Cytoplasm</keyword>
<evidence type="ECO:0000256" key="5">
    <source>
        <dbReference type="ARBA" id="ARBA00022927"/>
    </source>
</evidence>
<comment type="caution">
    <text evidence="9">The sequence shown here is derived from an EMBL/GenBank/DDBJ whole genome shotgun (WGS) entry which is preliminary data.</text>
</comment>
<proteinExistence type="predicted"/>
<dbReference type="Pfam" id="PF23271">
    <property type="entry name" value="HEAT_GCN1"/>
    <property type="match status" value="1"/>
</dbReference>
<dbReference type="Gene3D" id="1.25.10.10">
    <property type="entry name" value="Leucine-rich Repeat Variant"/>
    <property type="match status" value="1"/>
</dbReference>
<dbReference type="InterPro" id="IPR001494">
    <property type="entry name" value="Importin-beta_N"/>
</dbReference>
<dbReference type="InterPro" id="IPR016024">
    <property type="entry name" value="ARM-type_fold"/>
</dbReference>
<feature type="domain" description="Stalled ribosome sensor GCN1-like HEAT repeats region" evidence="8">
    <location>
        <begin position="393"/>
        <end position="524"/>
    </location>
</feature>
<evidence type="ECO:0000259" key="7">
    <source>
        <dbReference type="Pfam" id="PF03810"/>
    </source>
</evidence>
<keyword evidence="10" id="KW-1185">Reference proteome</keyword>
<dbReference type="GO" id="GO:0005737">
    <property type="term" value="C:cytoplasm"/>
    <property type="evidence" value="ECO:0007669"/>
    <property type="project" value="UniProtKB-SubCell"/>
</dbReference>
<sequence length="901" mass="97754">MATPGPGDLAGLKPGSAPEMGSAEMEQICGLLEASLMPNGDLQKKVLSSMQQLGKRPDFLVALSRIFVELEAKSIHIRQSAGIHLKNLLKQNSEVCLVDQATEAFLCMQVMKALSHPTKILRHTAGSVLASLMRRRLDIGVIDKLWQQLHVDNADVVEGSMWALTLTSEDLLGQGVDEAFVQIACAKILPRTIELTDQRLPSWLRKQSSDLLMQYLVQGAFDPEKWPAGAGLQGSFLASLGALAMSQDAELVQNACKGFCSVIEQRWAVLSQDHIGMILGFMLRAGEHADEDVRREALAVWRVASEASALHPLLEQNLPELTKVLLANLVYSSADMMAMDAGSLDNDNADRPDSLEEIQPQFHKEGGFSDMDKAEKAAAGSTFLSEEWTARRAAADALDALAGYAGTHPQVCSRMLPMISDKLQSTCWKQQEAGIHALGCIGASCIQVTPELLDGMIRLLLSKLTAEQPLLRSAACLSLTQFLPGVIMLVSGSLPVVMSAILERCRDTNKHVQAAAVESLTTILQVGLQAGPVKYFMEDVFQTFIVCLDMYKVKNLRKLYQCVAGAVGASPELFTTERGQAVLGSILQRFFSAQVGDPTAMAIFESMASIVQHLASFVAGILPRIVDKAVRVVNEVGYAMQIFKQNPEEYEPPDQELMAAAVDILASAMDGLQAEAVGLLKQNNFLCILPLALTASSSRARQSGFWLLGSAAPHCKAQVQPLLSHVLEPLVAGMKLPAGLPVNWSAVWALGELCQRVDPPSLEPAIPQITEAFVGIFQRRVGMEVLPNQLAAHRQLLGNRSKPNLPQSRKVTGIIRQQLFERCLNYSDKPDQGMDFPGFLQLMQWMVGTNFGNILSAAEKTVKSEGLRSGSTSGAPGQPEASGGKFGHMESVNVRSRKYLG</sequence>
<feature type="domain" description="Importin N-terminal" evidence="7">
    <location>
        <begin position="50"/>
        <end position="92"/>
    </location>
</feature>
<name>A0A1Q9DFQ8_SYMMI</name>
<dbReference type="Proteomes" id="UP000186817">
    <property type="component" value="Unassembled WGS sequence"/>
</dbReference>
<gene>
    <name evidence="9" type="primary">Tnpo1</name>
    <name evidence="9" type="ORF">AK812_SmicGene24013</name>
</gene>
<dbReference type="AlphaFoldDB" id="A0A1Q9DFQ8"/>
<protein>
    <submittedName>
        <fullName evidence="9">Transportin-1</fullName>
    </submittedName>
</protein>
<dbReference type="InterPro" id="IPR040122">
    <property type="entry name" value="Importin_beta"/>
</dbReference>
<dbReference type="SUPFAM" id="SSF48371">
    <property type="entry name" value="ARM repeat"/>
    <property type="match status" value="1"/>
</dbReference>
<evidence type="ECO:0000313" key="9">
    <source>
        <dbReference type="EMBL" id="OLP94003.1"/>
    </source>
</evidence>
<dbReference type="Pfam" id="PF03810">
    <property type="entry name" value="IBN_N"/>
    <property type="match status" value="1"/>
</dbReference>
<accession>A0A1Q9DFQ8</accession>
<dbReference type="OrthoDB" id="951172at2759"/>
<dbReference type="PANTHER" id="PTHR10527">
    <property type="entry name" value="IMPORTIN BETA"/>
    <property type="match status" value="1"/>
</dbReference>
<evidence type="ECO:0000256" key="3">
    <source>
        <dbReference type="ARBA" id="ARBA00022490"/>
    </source>
</evidence>
<organism evidence="9 10">
    <name type="scientific">Symbiodinium microadriaticum</name>
    <name type="common">Dinoflagellate</name>
    <name type="synonym">Zooxanthella microadriatica</name>
    <dbReference type="NCBI Taxonomy" id="2951"/>
    <lineage>
        <taxon>Eukaryota</taxon>
        <taxon>Sar</taxon>
        <taxon>Alveolata</taxon>
        <taxon>Dinophyceae</taxon>
        <taxon>Suessiales</taxon>
        <taxon>Symbiodiniaceae</taxon>
        <taxon>Symbiodinium</taxon>
    </lineage>
</organism>
<evidence type="ECO:0000256" key="6">
    <source>
        <dbReference type="SAM" id="MobiDB-lite"/>
    </source>
</evidence>
<feature type="region of interest" description="Disordered" evidence="6">
    <location>
        <begin position="865"/>
        <end position="901"/>
    </location>
</feature>
<dbReference type="InterPro" id="IPR057546">
    <property type="entry name" value="HEAT_GCN1"/>
</dbReference>
<dbReference type="InterPro" id="IPR011989">
    <property type="entry name" value="ARM-like"/>
</dbReference>
<keyword evidence="4" id="KW-0677">Repeat</keyword>
<keyword evidence="5" id="KW-0653">Protein transport</keyword>